<feature type="domain" description="SnoaL-like" evidence="1">
    <location>
        <begin position="22"/>
        <end position="129"/>
    </location>
</feature>
<dbReference type="SUPFAM" id="SSF54427">
    <property type="entry name" value="NTF2-like"/>
    <property type="match status" value="1"/>
</dbReference>
<evidence type="ECO:0000313" key="2">
    <source>
        <dbReference type="EMBL" id="MBP2181423.1"/>
    </source>
</evidence>
<evidence type="ECO:0000313" key="3">
    <source>
        <dbReference type="Proteomes" id="UP000741013"/>
    </source>
</evidence>
<gene>
    <name evidence="2" type="ORF">JOM49_002949</name>
</gene>
<name>A0ABS4PQ21_9PSEU</name>
<dbReference type="InterPro" id="IPR037401">
    <property type="entry name" value="SnoaL-like"/>
</dbReference>
<reference evidence="2 3" key="1">
    <citation type="submission" date="2021-03" db="EMBL/GenBank/DDBJ databases">
        <title>Sequencing the genomes of 1000 actinobacteria strains.</title>
        <authorList>
            <person name="Klenk H.-P."/>
        </authorList>
    </citation>
    <scope>NUCLEOTIDE SEQUENCE [LARGE SCALE GENOMIC DNA]</scope>
    <source>
        <strain evidence="2 3">DSM 45510</strain>
    </source>
</reference>
<dbReference type="Gene3D" id="3.10.450.50">
    <property type="match status" value="1"/>
</dbReference>
<proteinExistence type="predicted"/>
<dbReference type="Pfam" id="PF12680">
    <property type="entry name" value="SnoaL_2"/>
    <property type="match status" value="1"/>
</dbReference>
<dbReference type="RefSeq" id="WP_209664846.1">
    <property type="nucleotide sequence ID" value="NZ_JAGGMS010000001.1"/>
</dbReference>
<organism evidence="2 3">
    <name type="scientific">Amycolatopsis magusensis</name>
    <dbReference type="NCBI Taxonomy" id="882444"/>
    <lineage>
        <taxon>Bacteria</taxon>
        <taxon>Bacillati</taxon>
        <taxon>Actinomycetota</taxon>
        <taxon>Actinomycetes</taxon>
        <taxon>Pseudonocardiales</taxon>
        <taxon>Pseudonocardiaceae</taxon>
        <taxon>Amycolatopsis</taxon>
    </lineage>
</organism>
<sequence length="149" mass="16485">MSITVSWDTEADQPPARLAAWRSMQAVTRGAKEEWLALFAADATVEDPVGPSHFDPEGKGHHGQEGIAAFWDKAIAQVTRFEFTIRDSHAAGDEVANVGTITTYLPGNYRVDTDGVFVYRVGEDGLIRSMRAYWELDRAMATAREVKPD</sequence>
<keyword evidence="3" id="KW-1185">Reference proteome</keyword>
<accession>A0ABS4PQ21</accession>
<comment type="caution">
    <text evidence="2">The sequence shown here is derived from an EMBL/GenBank/DDBJ whole genome shotgun (WGS) entry which is preliminary data.</text>
</comment>
<protein>
    <submittedName>
        <fullName evidence="2">Ketosteroid isomerase-like protein</fullName>
    </submittedName>
</protein>
<evidence type="ECO:0000259" key="1">
    <source>
        <dbReference type="Pfam" id="PF12680"/>
    </source>
</evidence>
<dbReference type="EMBL" id="JAGGMS010000001">
    <property type="protein sequence ID" value="MBP2181423.1"/>
    <property type="molecule type" value="Genomic_DNA"/>
</dbReference>
<dbReference type="InterPro" id="IPR032710">
    <property type="entry name" value="NTF2-like_dom_sf"/>
</dbReference>
<dbReference type="Proteomes" id="UP000741013">
    <property type="component" value="Unassembled WGS sequence"/>
</dbReference>